<evidence type="ECO:0000313" key="2">
    <source>
        <dbReference type="Proteomes" id="UP000190848"/>
    </source>
</evidence>
<sequence length="120" mass="13725">MEAKELRIGNCIDFNGMLCVIEEIDGQGVVVDIAESQENEWIDLFQFTPIHLTEEWLVKLGFEKSDSLSNCTKTTNGYKFDFAGGEVLYLDSVRLKHIKYVHQLQNLYFALTGEELTIKS</sequence>
<reference evidence="1 2" key="1">
    <citation type="submission" date="2016-07" db="EMBL/GenBank/DDBJ databases">
        <title>Revisiting the taxonomy of the Elizabethkingia Genus using Whole-Genome Sequencing, Optical Mapping, and MALDI-TOF, along with proposal of three novel Elizabethkingia species: Elizabethkingia bruuniana sp. nov., Elizabethkingia ursingii sp. nov., and Elizabethkingia occulta sp. nov.</title>
        <authorList>
            <person name="Nicholson A.C."/>
        </authorList>
    </citation>
    <scope>NUCLEOTIDE SEQUENCE [LARGE SCALE GENOMIC DNA]</scope>
    <source>
        <strain evidence="1 2">F3201</strain>
    </source>
</reference>
<evidence type="ECO:0000313" key="1">
    <source>
        <dbReference type="EMBL" id="AQX00452.1"/>
    </source>
</evidence>
<dbReference type="Proteomes" id="UP000190848">
    <property type="component" value="Chromosome"/>
</dbReference>
<gene>
    <name evidence="1" type="ORF">BBD32_02715</name>
</gene>
<proteinExistence type="predicted"/>
<organism evidence="1 2">
    <name type="scientific">Elizabethkingia anophelis</name>
    <dbReference type="NCBI Taxonomy" id="1117645"/>
    <lineage>
        <taxon>Bacteria</taxon>
        <taxon>Pseudomonadati</taxon>
        <taxon>Bacteroidota</taxon>
        <taxon>Flavobacteriia</taxon>
        <taxon>Flavobacteriales</taxon>
        <taxon>Weeksellaceae</taxon>
        <taxon>Elizabethkingia</taxon>
    </lineage>
</organism>
<dbReference type="RefSeq" id="WP_078395146.1">
    <property type="nucleotide sequence ID" value="NZ_CP016374.1"/>
</dbReference>
<dbReference type="AlphaFoldDB" id="A0AAU8UU90"/>
<protein>
    <submittedName>
        <fullName evidence="1">Uncharacterized protein</fullName>
    </submittedName>
</protein>
<dbReference type="EMBL" id="CP016374">
    <property type="protein sequence ID" value="AQX00452.1"/>
    <property type="molecule type" value="Genomic_DNA"/>
</dbReference>
<name>A0AAU8UU90_9FLAO</name>
<accession>A0AAU8UU90</accession>